<comment type="cofactor">
    <cofactor evidence="1">
        <name>Mn(2+)</name>
        <dbReference type="ChEBI" id="CHEBI:29035"/>
    </cofactor>
</comment>
<keyword evidence="8" id="KW-0067">ATP-binding</keyword>
<dbReference type="Pfam" id="PF22527">
    <property type="entry name" value="DEXQc_Suv3"/>
    <property type="match status" value="1"/>
</dbReference>
<sequence length="767" mass="85533">MNSIVRPGWVCRVCAARIPHIFLHQQVGATRTFTATAPGFREKSNSKKITRFADRSCYKGSQSKDGDKFRLLKRLIIHRFQGLIDSENTRFVGASDKIDPAHTKQFINAISESCDLASKNDITTRAENPLFFTLRSAFVEGNVKGLDKEIKYSFSKFLFNTTHDEAITSAQLALANFQHPEEWYPATRALQRTVHLHVGPTNSGKTYHALQALQKAKSGVYAGPLRLLAHEVYSRFQSQGIPVALVTGEEQRFPDADNYLVACTVEMSPLNQILDVAVIDEIQMIADNQRGWAWTSAVLGLMAKELHLCGEERSVDIIKSICAKTGDKLVIHRYERLNTLETMPKSLDGNYRKLEKGDAIVSFSRVGLWALKRSIERKTGKRCAIVYGGLPPETRAQQAALFNDPDNDYDFIAASDAIGMGLNLSIKRVIFESVAKNDGTAFRLLNIPEIKQIGGRAGRYRTAAQQDGSGENKGYVTALEPADLPTVKQGFESNAPTISSAGLQLPSSVVERFAKYFPDEIPLSFILLRLRDICSTSSQYHLCDIKESIEVADLIQEYEMPVSDRLTFLAAPVNTRDQNSRTVVKSMARAITELSGGHLLDIDGLDLDLIEQAPQEVTPKFLGMLEALHRALGLYLWLSYRFPNLFVSQTLAFHAKGLLETRINSLLSTMRFDEGKRQKLRQHMRAQIEKQRQHAKDILGDQAEAEEEQMHHYEVPGSWNEEGHEEPVMQNMEEAEALIKPEQKVDPALVGSGTPGSGSGDRPTTSP</sequence>
<keyword evidence="6" id="KW-0378">Hydrolase</keyword>
<keyword evidence="10" id="KW-0496">Mitochondrion</keyword>
<dbReference type="AlphaFoldDB" id="A0AAD5WSA7"/>
<dbReference type="EC" id="3.6.4.13" evidence="4"/>
<dbReference type="PANTHER" id="PTHR12131:SF1">
    <property type="entry name" value="ATP-DEPENDENT RNA HELICASE SUPV3L1, MITOCHONDRIAL-RELATED"/>
    <property type="match status" value="1"/>
</dbReference>
<evidence type="ECO:0000256" key="10">
    <source>
        <dbReference type="ARBA" id="ARBA00023128"/>
    </source>
</evidence>
<dbReference type="GO" id="GO:0000965">
    <property type="term" value="P:mitochondrial RNA 3'-end processing"/>
    <property type="evidence" value="ECO:0007669"/>
    <property type="project" value="TreeGrafter"/>
</dbReference>
<comment type="caution">
    <text evidence="14">The sequence shown here is derived from an EMBL/GenBank/DDBJ whole genome shotgun (WGS) entry which is preliminary data.</text>
</comment>
<evidence type="ECO:0000256" key="7">
    <source>
        <dbReference type="ARBA" id="ARBA00022806"/>
    </source>
</evidence>
<protein>
    <recommendedName>
        <fullName evidence="4">RNA helicase</fullName>
        <ecNumber evidence="4">3.6.4.13</ecNumber>
    </recommendedName>
</protein>
<feature type="region of interest" description="Disordered" evidence="12">
    <location>
        <begin position="705"/>
        <end position="767"/>
    </location>
</feature>
<dbReference type="GO" id="GO:0003724">
    <property type="term" value="F:RNA helicase activity"/>
    <property type="evidence" value="ECO:0007669"/>
    <property type="project" value="UniProtKB-EC"/>
</dbReference>
<dbReference type="GO" id="GO:0005524">
    <property type="term" value="F:ATP binding"/>
    <property type="evidence" value="ECO:0007669"/>
    <property type="project" value="UniProtKB-KW"/>
</dbReference>
<dbReference type="InterPro" id="IPR027417">
    <property type="entry name" value="P-loop_NTPase"/>
</dbReference>
<keyword evidence="9" id="KW-0809">Transit peptide</keyword>
<dbReference type="Gene3D" id="1.20.58.1080">
    <property type="match status" value="1"/>
</dbReference>
<evidence type="ECO:0000256" key="6">
    <source>
        <dbReference type="ARBA" id="ARBA00022801"/>
    </source>
</evidence>
<evidence type="ECO:0000256" key="11">
    <source>
        <dbReference type="ARBA" id="ARBA00047984"/>
    </source>
</evidence>
<dbReference type="GO" id="GO:0045025">
    <property type="term" value="C:mitochondrial degradosome"/>
    <property type="evidence" value="ECO:0007669"/>
    <property type="project" value="TreeGrafter"/>
</dbReference>
<evidence type="ECO:0000256" key="8">
    <source>
        <dbReference type="ARBA" id="ARBA00022840"/>
    </source>
</evidence>
<dbReference type="Gene3D" id="3.40.50.300">
    <property type="entry name" value="P-loop containing nucleotide triphosphate hydrolases"/>
    <property type="match status" value="2"/>
</dbReference>
<dbReference type="GO" id="GO:0016787">
    <property type="term" value="F:hydrolase activity"/>
    <property type="evidence" value="ECO:0007669"/>
    <property type="project" value="UniProtKB-KW"/>
</dbReference>
<dbReference type="FunFam" id="3.40.50.300:FF:000957">
    <property type="entry name" value="ATP-dependent RNA helicase SUV3L, mitochondrial"/>
    <property type="match status" value="1"/>
</dbReference>
<dbReference type="InterPro" id="IPR055206">
    <property type="entry name" value="DEXQc_SUV3"/>
</dbReference>
<dbReference type="Gene3D" id="1.20.272.40">
    <property type="match status" value="1"/>
</dbReference>
<keyword evidence="7" id="KW-0347">Helicase</keyword>
<dbReference type="FunFam" id="3.40.50.300:FF:000269">
    <property type="entry name" value="ATP-dependent RNA helicase SUPV3L1, mitochondrial"/>
    <property type="match status" value="1"/>
</dbReference>
<evidence type="ECO:0000256" key="3">
    <source>
        <dbReference type="ARBA" id="ARBA00004173"/>
    </source>
</evidence>
<dbReference type="InterPro" id="IPR050699">
    <property type="entry name" value="RNA-DNA_Helicase"/>
</dbReference>
<dbReference type="Pfam" id="PF18147">
    <property type="entry name" value="Suv3_C_1"/>
    <property type="match status" value="1"/>
</dbReference>
<dbReference type="CDD" id="cd17913">
    <property type="entry name" value="DEXQc_Suv3"/>
    <property type="match status" value="1"/>
</dbReference>
<evidence type="ECO:0000313" key="15">
    <source>
        <dbReference type="Proteomes" id="UP001201980"/>
    </source>
</evidence>
<evidence type="ECO:0000256" key="9">
    <source>
        <dbReference type="ARBA" id="ARBA00022946"/>
    </source>
</evidence>
<evidence type="ECO:0000259" key="13">
    <source>
        <dbReference type="PROSITE" id="PS51194"/>
    </source>
</evidence>
<dbReference type="PANTHER" id="PTHR12131">
    <property type="entry name" value="ATP-DEPENDENT RNA AND DNA HELICASE"/>
    <property type="match status" value="1"/>
</dbReference>
<dbReference type="CDD" id="cd18805">
    <property type="entry name" value="SF2_C_suv3"/>
    <property type="match status" value="1"/>
</dbReference>
<dbReference type="PROSITE" id="PS51194">
    <property type="entry name" value="HELICASE_CTER"/>
    <property type="match status" value="1"/>
</dbReference>
<dbReference type="InterPro" id="IPR041082">
    <property type="entry name" value="Suv3_C_1"/>
</dbReference>
<dbReference type="SMART" id="SM00490">
    <property type="entry name" value="HELICc"/>
    <property type="match status" value="1"/>
</dbReference>
<organism evidence="14 15">
    <name type="scientific">Zalerion maritima</name>
    <dbReference type="NCBI Taxonomy" id="339359"/>
    <lineage>
        <taxon>Eukaryota</taxon>
        <taxon>Fungi</taxon>
        <taxon>Dikarya</taxon>
        <taxon>Ascomycota</taxon>
        <taxon>Pezizomycotina</taxon>
        <taxon>Sordariomycetes</taxon>
        <taxon>Lulworthiomycetidae</taxon>
        <taxon>Lulworthiales</taxon>
        <taxon>Lulworthiaceae</taxon>
        <taxon>Zalerion</taxon>
    </lineage>
</organism>
<dbReference type="InterPro" id="IPR044774">
    <property type="entry name" value="Suv3_DEXQc"/>
</dbReference>
<evidence type="ECO:0000256" key="12">
    <source>
        <dbReference type="SAM" id="MobiDB-lite"/>
    </source>
</evidence>
<dbReference type="InterPro" id="IPR022192">
    <property type="entry name" value="SUV3_C"/>
</dbReference>
<accession>A0AAD5WSA7</accession>
<evidence type="ECO:0000256" key="4">
    <source>
        <dbReference type="ARBA" id="ARBA00012552"/>
    </source>
</evidence>
<comment type="catalytic activity">
    <reaction evidence="11">
        <text>ATP + H2O = ADP + phosphate + H(+)</text>
        <dbReference type="Rhea" id="RHEA:13065"/>
        <dbReference type="ChEBI" id="CHEBI:15377"/>
        <dbReference type="ChEBI" id="CHEBI:15378"/>
        <dbReference type="ChEBI" id="CHEBI:30616"/>
        <dbReference type="ChEBI" id="CHEBI:43474"/>
        <dbReference type="ChEBI" id="CHEBI:456216"/>
        <dbReference type="EC" id="3.6.4.13"/>
    </reaction>
</comment>
<evidence type="ECO:0000256" key="2">
    <source>
        <dbReference type="ARBA" id="ARBA00001946"/>
    </source>
</evidence>
<dbReference type="InterPro" id="IPR001650">
    <property type="entry name" value="Helicase_C-like"/>
</dbReference>
<name>A0AAD5WSA7_9PEZI</name>
<feature type="domain" description="Helicase C-terminal" evidence="13">
    <location>
        <begin position="346"/>
        <end position="506"/>
    </location>
</feature>
<dbReference type="SUPFAM" id="SSF52540">
    <property type="entry name" value="P-loop containing nucleoside triphosphate hydrolases"/>
    <property type="match status" value="1"/>
</dbReference>
<dbReference type="Pfam" id="PF00271">
    <property type="entry name" value="Helicase_C"/>
    <property type="match status" value="1"/>
</dbReference>
<comment type="cofactor">
    <cofactor evidence="2">
        <name>Mg(2+)</name>
        <dbReference type="ChEBI" id="CHEBI:18420"/>
    </cofactor>
</comment>
<comment type="subcellular location">
    <subcellularLocation>
        <location evidence="3">Mitochondrion</location>
    </subcellularLocation>
</comment>
<evidence type="ECO:0000313" key="14">
    <source>
        <dbReference type="EMBL" id="KAJ2898909.1"/>
    </source>
</evidence>
<dbReference type="Proteomes" id="UP001201980">
    <property type="component" value="Unassembled WGS sequence"/>
</dbReference>
<proteinExistence type="predicted"/>
<evidence type="ECO:0000256" key="5">
    <source>
        <dbReference type="ARBA" id="ARBA00022741"/>
    </source>
</evidence>
<keyword evidence="15" id="KW-1185">Reference proteome</keyword>
<gene>
    <name evidence="14" type="ORF">MKZ38_003593</name>
</gene>
<dbReference type="Pfam" id="PF12513">
    <property type="entry name" value="SUV3_C"/>
    <property type="match status" value="1"/>
</dbReference>
<dbReference type="EMBL" id="JAKWBI020000213">
    <property type="protein sequence ID" value="KAJ2898909.1"/>
    <property type="molecule type" value="Genomic_DNA"/>
</dbReference>
<reference evidence="14" key="1">
    <citation type="submission" date="2022-07" db="EMBL/GenBank/DDBJ databases">
        <title>Draft genome sequence of Zalerion maritima ATCC 34329, a (micro)plastics degrading marine fungus.</title>
        <authorList>
            <person name="Paco A."/>
            <person name="Goncalves M.F.M."/>
            <person name="Rocha-Santos T.A.P."/>
            <person name="Alves A."/>
        </authorList>
    </citation>
    <scope>NUCLEOTIDE SEQUENCE</scope>
    <source>
        <strain evidence="14">ATCC 34329</strain>
    </source>
</reference>
<evidence type="ECO:0000256" key="1">
    <source>
        <dbReference type="ARBA" id="ARBA00001936"/>
    </source>
</evidence>
<keyword evidence="5" id="KW-0547">Nucleotide-binding</keyword>